<gene>
    <name evidence="1" type="ORF">AVL55_10630</name>
</gene>
<dbReference type="Proteomes" id="UP000063991">
    <property type="component" value="Chromosome"/>
</dbReference>
<organism evidence="1 2">
    <name type="scientific">Alteromonas macleodii</name>
    <name type="common">Pseudoalteromonas macleodii</name>
    <dbReference type="NCBI Taxonomy" id="28108"/>
    <lineage>
        <taxon>Bacteria</taxon>
        <taxon>Pseudomonadati</taxon>
        <taxon>Pseudomonadota</taxon>
        <taxon>Gammaproteobacteria</taxon>
        <taxon>Alteromonadales</taxon>
        <taxon>Alteromonadaceae</taxon>
        <taxon>Alteromonas/Salinimonas group</taxon>
        <taxon>Alteromonas</taxon>
    </lineage>
</organism>
<protein>
    <recommendedName>
        <fullName evidence="3">YD repeat-containing protein</fullName>
    </recommendedName>
</protein>
<sequence>MVRVICLSYGRYEGYNSLAWFDYTYDTIKHKKYLDGTDSGYNLTNLTYDGLDRLKSTTGGSKAGSTSINYDALGNITRLNTLNRSLIYSIDSNQNRLKSVSSSGSKAKAYGYFNYDTRGNIIHNSHFSMSYNLANQMTAANGFSFTYDGFNRRVKSAKSGSTAYYHYSQDGKLLFSESNGVWKNYVYIGSRLIAKDSSSSTSFIHTDILGRLRRNLTVVEHLLTTVDDTISHLGILMSC</sequence>
<dbReference type="AlphaFoldDB" id="A0A126Q2C8"/>
<evidence type="ECO:0000313" key="1">
    <source>
        <dbReference type="EMBL" id="AMJ98588.1"/>
    </source>
</evidence>
<accession>A0A126Q2C8</accession>
<dbReference type="Gene3D" id="2.180.10.10">
    <property type="entry name" value="RHS repeat-associated core"/>
    <property type="match status" value="1"/>
</dbReference>
<evidence type="ECO:0000313" key="2">
    <source>
        <dbReference type="Proteomes" id="UP000063991"/>
    </source>
</evidence>
<evidence type="ECO:0008006" key="3">
    <source>
        <dbReference type="Google" id="ProtNLM"/>
    </source>
</evidence>
<reference evidence="1 2" key="1">
    <citation type="submission" date="2015-12" db="EMBL/GenBank/DDBJ databases">
        <authorList>
            <person name="Shamseldin A."/>
            <person name="Moawad H."/>
            <person name="Abd El-Rahim W.M."/>
            <person name="Sadowsky M.J."/>
        </authorList>
    </citation>
    <scope>NUCLEOTIDE SEQUENCE [LARGE SCALE GENOMIC DNA]</scope>
    <source>
        <strain evidence="1 2">D7</strain>
    </source>
</reference>
<name>A0A126Q2C8_ALTMA</name>
<proteinExistence type="predicted"/>
<dbReference type="EMBL" id="CP014323">
    <property type="protein sequence ID" value="AMJ98588.1"/>
    <property type="molecule type" value="Genomic_DNA"/>
</dbReference>